<dbReference type="PANTHER" id="PTHR24251:SF45">
    <property type="entry name" value="METALLOENDOPEPTIDASE"/>
    <property type="match status" value="1"/>
</dbReference>
<feature type="domain" description="CUB" evidence="6">
    <location>
        <begin position="165"/>
        <end position="277"/>
    </location>
</feature>
<accession>A0A3B5JZC1</accession>
<feature type="domain" description="CUB" evidence="6">
    <location>
        <begin position="1"/>
        <end position="81"/>
    </location>
</feature>
<evidence type="ECO:0000256" key="2">
    <source>
        <dbReference type="ARBA" id="ARBA00022737"/>
    </source>
</evidence>
<dbReference type="PANTHER" id="PTHR24251">
    <property type="entry name" value="OVOCHYMASE-RELATED"/>
    <property type="match status" value="1"/>
</dbReference>
<evidence type="ECO:0000256" key="1">
    <source>
        <dbReference type="ARBA" id="ARBA00022729"/>
    </source>
</evidence>
<reference evidence="7" key="3">
    <citation type="submission" date="2025-09" db="UniProtKB">
        <authorList>
            <consortium name="Ensembl"/>
        </authorList>
    </citation>
    <scope>IDENTIFICATION</scope>
</reference>
<keyword evidence="2" id="KW-0677">Repeat</keyword>
<keyword evidence="4" id="KW-0325">Glycoprotein</keyword>
<keyword evidence="8" id="KW-1185">Reference proteome</keyword>
<sequence length="420" mass="46125">MPVNRAINLTFTSFELETSSTCRYDFVKVYDGDNTHFPLVGTFCGTSIPSYFISSGNLLTVHFVSDGSVQRRGFNATYMSVPLVCGGTLNATYGAQAISSPSFPNAYPDFTSCRWIIDAPPQETIQLSVQTFALQSGQSCSTNYLEMKDWPVVNTPTMVLLLSGCSRTFEQEYGYLKSPGWPEVYPHDVDCTILLKAPQNSSISLFFNSFDLESHSSCQYDYLEIRNGSTSDSPLIDRLCGGTVPNPIFAQSNHLYLRFKSDFSMARDGFEATWTSSPHGCGGTLYGDHGTFTSPNFPGTYPNSTHCEWSITAPRGRLVTVTFAQIYIDDPGSCQNNYLKLYDGPDASSQPVGPYCGAVGILPMAGGQMNWWDSQRSFYCTGLPSFCQNKSEFNVKTKLSGHMTWEAAPAQTLGCAGPEP</sequence>
<dbReference type="Ensembl" id="ENSTRUT00000052921.2">
    <property type="protein sequence ID" value="ENSTRUP00000048390.2"/>
    <property type="gene ID" value="ENSTRUG00000022818.2"/>
</dbReference>
<dbReference type="FunFam" id="2.60.120.290:FF:000005">
    <property type="entry name" value="Procollagen C-endopeptidase enhancer 1"/>
    <property type="match status" value="1"/>
</dbReference>
<dbReference type="PROSITE" id="PS01180">
    <property type="entry name" value="CUB"/>
    <property type="match status" value="4"/>
</dbReference>
<comment type="caution">
    <text evidence="5">Lacks conserved residue(s) required for the propagation of feature annotation.</text>
</comment>
<evidence type="ECO:0000256" key="3">
    <source>
        <dbReference type="ARBA" id="ARBA00023157"/>
    </source>
</evidence>
<dbReference type="SMART" id="SM00042">
    <property type="entry name" value="CUB"/>
    <property type="match status" value="3"/>
</dbReference>
<proteinExistence type="predicted"/>
<dbReference type="Gene3D" id="2.60.120.290">
    <property type="entry name" value="Spermadhesin, CUB domain"/>
    <property type="match status" value="4"/>
</dbReference>
<evidence type="ECO:0000313" key="8">
    <source>
        <dbReference type="Proteomes" id="UP000005226"/>
    </source>
</evidence>
<dbReference type="FunFam" id="2.60.120.290:FF:000013">
    <property type="entry name" value="Membrane frizzled-related protein"/>
    <property type="match status" value="1"/>
</dbReference>
<dbReference type="SUPFAM" id="SSF49854">
    <property type="entry name" value="Spermadhesin, CUB domain"/>
    <property type="match status" value="4"/>
</dbReference>
<dbReference type="InterPro" id="IPR035914">
    <property type="entry name" value="Sperma_CUB_dom_sf"/>
</dbReference>
<organism evidence="7 8">
    <name type="scientific">Takifugu rubripes</name>
    <name type="common">Japanese pufferfish</name>
    <name type="synonym">Fugu rubripes</name>
    <dbReference type="NCBI Taxonomy" id="31033"/>
    <lineage>
        <taxon>Eukaryota</taxon>
        <taxon>Metazoa</taxon>
        <taxon>Chordata</taxon>
        <taxon>Craniata</taxon>
        <taxon>Vertebrata</taxon>
        <taxon>Euteleostomi</taxon>
        <taxon>Actinopterygii</taxon>
        <taxon>Neopterygii</taxon>
        <taxon>Teleostei</taxon>
        <taxon>Neoteleostei</taxon>
        <taxon>Acanthomorphata</taxon>
        <taxon>Eupercaria</taxon>
        <taxon>Tetraodontiformes</taxon>
        <taxon>Tetradontoidea</taxon>
        <taxon>Tetraodontidae</taxon>
        <taxon>Takifugu</taxon>
    </lineage>
</organism>
<evidence type="ECO:0000256" key="5">
    <source>
        <dbReference type="PROSITE-ProRule" id="PRU00059"/>
    </source>
</evidence>
<evidence type="ECO:0000256" key="4">
    <source>
        <dbReference type="ARBA" id="ARBA00023180"/>
    </source>
</evidence>
<dbReference type="CDD" id="cd00041">
    <property type="entry name" value="CUB"/>
    <property type="match status" value="3"/>
</dbReference>
<dbReference type="GeneTree" id="ENSGT00940000155299"/>
<name>A0A3B5JZC1_TAKRU</name>
<dbReference type="Proteomes" id="UP000005226">
    <property type="component" value="Unplaced"/>
</dbReference>
<dbReference type="InterPro" id="IPR000859">
    <property type="entry name" value="CUB_dom"/>
</dbReference>
<dbReference type="FunFam" id="2.60.120.290:FF:000003">
    <property type="entry name" value="Neuropilin"/>
    <property type="match status" value="1"/>
</dbReference>
<feature type="domain" description="CUB" evidence="6">
    <location>
        <begin position="281"/>
        <end position="357"/>
    </location>
</feature>
<keyword evidence="3" id="KW-1015">Disulfide bond</keyword>
<feature type="domain" description="CUB" evidence="6">
    <location>
        <begin position="85"/>
        <end position="149"/>
    </location>
</feature>
<dbReference type="OMA" id="NSDCHWL"/>
<dbReference type="InParanoid" id="A0A3B5JZC1"/>
<evidence type="ECO:0000259" key="6">
    <source>
        <dbReference type="PROSITE" id="PS01180"/>
    </source>
</evidence>
<reference evidence="7" key="1">
    <citation type="journal article" date="2011" name="Genome Biol. Evol.">
        <title>Integration of the genetic map and genome assembly of fugu facilitates insights into distinct features of genome evolution in teleosts and mammals.</title>
        <authorList>
            <person name="Kai W."/>
            <person name="Kikuchi K."/>
            <person name="Tohari S."/>
            <person name="Chew A.K."/>
            <person name="Tay A."/>
            <person name="Fujiwara A."/>
            <person name="Hosoya S."/>
            <person name="Suetake H."/>
            <person name="Naruse K."/>
            <person name="Brenner S."/>
            <person name="Suzuki Y."/>
            <person name="Venkatesh B."/>
        </authorList>
    </citation>
    <scope>NUCLEOTIDE SEQUENCE [LARGE SCALE GENOMIC DNA]</scope>
</reference>
<protein>
    <recommendedName>
        <fullName evidence="6">CUB domain-containing protein</fullName>
    </recommendedName>
</protein>
<keyword evidence="1" id="KW-0732">Signal</keyword>
<dbReference type="AlphaFoldDB" id="A0A3B5JZC1"/>
<dbReference type="Pfam" id="PF00431">
    <property type="entry name" value="CUB"/>
    <property type="match status" value="4"/>
</dbReference>
<reference evidence="7" key="2">
    <citation type="submission" date="2025-08" db="UniProtKB">
        <authorList>
            <consortium name="Ensembl"/>
        </authorList>
    </citation>
    <scope>IDENTIFICATION</scope>
</reference>
<evidence type="ECO:0000313" key="7">
    <source>
        <dbReference type="Ensembl" id="ENSTRUP00000048390.2"/>
    </source>
</evidence>